<evidence type="ECO:0000313" key="5">
    <source>
        <dbReference type="EMBL" id="KJH72787.1"/>
    </source>
</evidence>
<dbReference type="AlphaFoldDB" id="A0A0D8ZWM7"/>
<keyword evidence="6" id="KW-1185">Reference proteome</keyword>
<keyword evidence="2" id="KW-0012">Acyltransferase</keyword>
<dbReference type="SUPFAM" id="SSF55729">
    <property type="entry name" value="Acyl-CoA N-acyltransferases (Nat)"/>
    <property type="match status" value="1"/>
</dbReference>
<dbReference type="Pfam" id="PF13302">
    <property type="entry name" value="Acetyltransf_3"/>
    <property type="match status" value="1"/>
</dbReference>
<dbReference type="PANTHER" id="PTHR43792">
    <property type="entry name" value="GNAT FAMILY, PUTATIVE (AFU_ORTHOLOGUE AFUA_3G00765)-RELATED-RELATED"/>
    <property type="match status" value="1"/>
</dbReference>
<comment type="similarity">
    <text evidence="3">Belongs to the acetyltransferase family. RimJ subfamily.</text>
</comment>
<comment type="caution">
    <text evidence="5">The sequence shown here is derived from an EMBL/GenBank/DDBJ whole genome shotgun (WGS) entry which is preliminary data.</text>
</comment>
<evidence type="ECO:0000256" key="2">
    <source>
        <dbReference type="ARBA" id="ARBA00023315"/>
    </source>
</evidence>
<evidence type="ECO:0000313" key="6">
    <source>
        <dbReference type="Proteomes" id="UP000032452"/>
    </source>
</evidence>
<dbReference type="Proteomes" id="UP000032452">
    <property type="component" value="Unassembled WGS sequence"/>
</dbReference>
<organism evidence="5 6">
    <name type="scientific">Aliterella atlantica CENA595</name>
    <dbReference type="NCBI Taxonomy" id="1618023"/>
    <lineage>
        <taxon>Bacteria</taxon>
        <taxon>Bacillati</taxon>
        <taxon>Cyanobacteriota</taxon>
        <taxon>Cyanophyceae</taxon>
        <taxon>Chroococcidiopsidales</taxon>
        <taxon>Aliterellaceae</taxon>
        <taxon>Aliterella</taxon>
    </lineage>
</organism>
<dbReference type="STRING" id="1618023.UH38_04305"/>
<evidence type="ECO:0000259" key="4">
    <source>
        <dbReference type="PROSITE" id="PS51186"/>
    </source>
</evidence>
<proteinExistence type="inferred from homology"/>
<dbReference type="PANTHER" id="PTHR43792:SF8">
    <property type="entry name" value="[RIBOSOMAL PROTEIN US5]-ALANINE N-ACETYLTRANSFERASE"/>
    <property type="match status" value="1"/>
</dbReference>
<gene>
    <name evidence="5" type="ORF">UH38_04305</name>
</gene>
<dbReference type="OrthoDB" id="9795206at2"/>
<evidence type="ECO:0000256" key="3">
    <source>
        <dbReference type="ARBA" id="ARBA00038502"/>
    </source>
</evidence>
<name>A0A0D8ZWM7_9CYAN</name>
<accession>A0A0D8ZWM7</accession>
<dbReference type="InterPro" id="IPR016181">
    <property type="entry name" value="Acyl_CoA_acyltransferase"/>
</dbReference>
<feature type="domain" description="N-acetyltransferase" evidence="4">
    <location>
        <begin position="14"/>
        <end position="176"/>
    </location>
</feature>
<dbReference type="GO" id="GO:0008999">
    <property type="term" value="F:protein-N-terminal-alanine acetyltransferase activity"/>
    <property type="evidence" value="ECO:0007669"/>
    <property type="project" value="TreeGrafter"/>
</dbReference>
<sequence length="179" mass="20926">MATTQLGNSASLRVFIRKPTDDDWQELLLLHQRSEEFHFPWVCPPLNEQECKAYITRCQNEDFEGLLICHASQNKIIGVVNLRQIFYRAFQNAYLGYYIDVDFAGQGLMSEGIRLAIERAFYTLGLHRVEANIQPENKPSINLVKRLGFTKEGFSQRYLKINGEWRDHERWALTVENWG</sequence>
<dbReference type="RefSeq" id="WP_045053401.1">
    <property type="nucleotide sequence ID" value="NZ_CAWMDP010000011.1"/>
</dbReference>
<dbReference type="PATRIC" id="fig|1618023.3.peg.729"/>
<keyword evidence="1 5" id="KW-0808">Transferase</keyword>
<dbReference type="EMBL" id="JYON01000003">
    <property type="protein sequence ID" value="KJH72787.1"/>
    <property type="molecule type" value="Genomic_DNA"/>
</dbReference>
<dbReference type="Gene3D" id="3.40.630.30">
    <property type="match status" value="1"/>
</dbReference>
<protein>
    <submittedName>
        <fullName evidence="5">Acetyltransferase</fullName>
    </submittedName>
</protein>
<evidence type="ECO:0000256" key="1">
    <source>
        <dbReference type="ARBA" id="ARBA00022679"/>
    </source>
</evidence>
<reference evidence="5 6" key="1">
    <citation type="submission" date="2015-02" db="EMBL/GenBank/DDBJ databases">
        <title>Draft genome of a novel marine cyanobacterium (Chroococcales) isolated from South Atlantic Ocean.</title>
        <authorList>
            <person name="Rigonato J."/>
            <person name="Alvarenga D.O."/>
            <person name="Branco L.H."/>
            <person name="Varani A.M."/>
            <person name="Brandini F.P."/>
            <person name="Fiore M.F."/>
        </authorList>
    </citation>
    <scope>NUCLEOTIDE SEQUENCE [LARGE SCALE GENOMIC DNA]</scope>
    <source>
        <strain evidence="5 6">CENA595</strain>
    </source>
</reference>
<dbReference type="GO" id="GO:0005737">
    <property type="term" value="C:cytoplasm"/>
    <property type="evidence" value="ECO:0007669"/>
    <property type="project" value="TreeGrafter"/>
</dbReference>
<dbReference type="PROSITE" id="PS51186">
    <property type="entry name" value="GNAT"/>
    <property type="match status" value="1"/>
</dbReference>
<dbReference type="InterPro" id="IPR051531">
    <property type="entry name" value="N-acetyltransferase"/>
</dbReference>
<dbReference type="InterPro" id="IPR000182">
    <property type="entry name" value="GNAT_dom"/>
</dbReference>